<evidence type="ECO:0000313" key="3">
    <source>
        <dbReference type="Proteomes" id="UP000054928"/>
    </source>
</evidence>
<dbReference type="Proteomes" id="UP000054928">
    <property type="component" value="Unassembled WGS sequence"/>
</dbReference>
<feature type="region of interest" description="Disordered" evidence="1">
    <location>
        <begin position="105"/>
        <end position="134"/>
    </location>
</feature>
<organism evidence="2 3">
    <name type="scientific">Plasmopara halstedii</name>
    <name type="common">Downy mildew of sunflower</name>
    <dbReference type="NCBI Taxonomy" id="4781"/>
    <lineage>
        <taxon>Eukaryota</taxon>
        <taxon>Sar</taxon>
        <taxon>Stramenopiles</taxon>
        <taxon>Oomycota</taxon>
        <taxon>Peronosporomycetes</taxon>
        <taxon>Peronosporales</taxon>
        <taxon>Peronosporaceae</taxon>
        <taxon>Plasmopara</taxon>
    </lineage>
</organism>
<dbReference type="OMA" id="HADTRFF"/>
<evidence type="ECO:0000313" key="2">
    <source>
        <dbReference type="EMBL" id="CEG40887.1"/>
    </source>
</evidence>
<proteinExistence type="predicted"/>
<dbReference type="EMBL" id="CCYD01000524">
    <property type="protein sequence ID" value="CEG40887.1"/>
    <property type="molecule type" value="Genomic_DNA"/>
</dbReference>
<protein>
    <recommendedName>
        <fullName evidence="4">Signal recognition particle, SRP9/SRP14 subunit</fullName>
    </recommendedName>
</protein>
<evidence type="ECO:0008006" key="4">
    <source>
        <dbReference type="Google" id="ProtNLM"/>
    </source>
</evidence>
<accession>A0A0P1AJA9</accession>
<sequence>MAPKGTVSWERFDEQTKLAFVGDPLNSRFFFKTRVTANDEVKVVARVSHHSTKSTPVASRTIKGRNETVKYATVDTTNFYRLTRLLRFVMQEILGPMVTLPAQTISDSRIEDAPASASHNDKKKTKKKKKAARK</sequence>
<dbReference type="OrthoDB" id="163826at2759"/>
<feature type="compositionally biased region" description="Basic residues" evidence="1">
    <location>
        <begin position="121"/>
        <end position="134"/>
    </location>
</feature>
<dbReference type="AlphaFoldDB" id="A0A0P1AJA9"/>
<name>A0A0P1AJA9_PLAHL</name>
<reference evidence="3" key="1">
    <citation type="submission" date="2014-09" db="EMBL/GenBank/DDBJ databases">
        <authorList>
            <person name="Sharma Rahul"/>
            <person name="Thines Marco"/>
        </authorList>
    </citation>
    <scope>NUCLEOTIDE SEQUENCE [LARGE SCALE GENOMIC DNA]</scope>
</reference>
<evidence type="ECO:0000256" key="1">
    <source>
        <dbReference type="SAM" id="MobiDB-lite"/>
    </source>
</evidence>
<keyword evidence="3" id="KW-1185">Reference proteome</keyword>
<dbReference type="GeneID" id="36406120"/>
<dbReference type="RefSeq" id="XP_024577256.1">
    <property type="nucleotide sequence ID" value="XM_024726595.1"/>
</dbReference>